<evidence type="ECO:0000313" key="12">
    <source>
        <dbReference type="Proteomes" id="UP000053558"/>
    </source>
</evidence>
<dbReference type="InterPro" id="IPR023271">
    <property type="entry name" value="Aquaporin-like"/>
</dbReference>
<dbReference type="FunFam" id="1.20.1080.10:FF:000027">
    <property type="entry name" value="MIP aquaporin"/>
    <property type="match status" value="1"/>
</dbReference>
<dbReference type="KEGG" id="cput:CONPUDRAFT_127715"/>
<dbReference type="GO" id="GO:0015250">
    <property type="term" value="F:water channel activity"/>
    <property type="evidence" value="ECO:0007669"/>
    <property type="project" value="TreeGrafter"/>
</dbReference>
<dbReference type="InterPro" id="IPR050363">
    <property type="entry name" value="MIP/Aquaporin"/>
</dbReference>
<dbReference type="GO" id="GO:0005886">
    <property type="term" value="C:plasma membrane"/>
    <property type="evidence" value="ECO:0007669"/>
    <property type="project" value="TreeGrafter"/>
</dbReference>
<dbReference type="OrthoDB" id="3222at2759"/>
<evidence type="ECO:0000313" key="11">
    <source>
        <dbReference type="EMBL" id="EIW78198.1"/>
    </source>
</evidence>
<feature type="transmembrane region" description="Helical" evidence="10">
    <location>
        <begin position="221"/>
        <end position="241"/>
    </location>
</feature>
<comment type="subcellular location">
    <subcellularLocation>
        <location evidence="1">Membrane</location>
        <topology evidence="1">Multi-pass membrane protein</topology>
    </subcellularLocation>
</comment>
<dbReference type="Proteomes" id="UP000053558">
    <property type="component" value="Unassembled WGS sequence"/>
</dbReference>
<evidence type="ECO:0000256" key="6">
    <source>
        <dbReference type="ARBA" id="ARBA00022989"/>
    </source>
</evidence>
<gene>
    <name evidence="11" type="ORF">CONPUDRAFT_127715</name>
</gene>
<dbReference type="PRINTS" id="PR00783">
    <property type="entry name" value="MINTRINSICP"/>
</dbReference>
<dbReference type="CDD" id="cd00333">
    <property type="entry name" value="MIP"/>
    <property type="match status" value="1"/>
</dbReference>
<dbReference type="PANTHER" id="PTHR43829">
    <property type="entry name" value="AQUAPORIN OR AQUAGLYCEROPORIN RELATED"/>
    <property type="match status" value="1"/>
</dbReference>
<dbReference type="Pfam" id="PF00230">
    <property type="entry name" value="MIP"/>
    <property type="match status" value="1"/>
</dbReference>
<dbReference type="PROSITE" id="PS00221">
    <property type="entry name" value="MIP"/>
    <property type="match status" value="1"/>
</dbReference>
<reference evidence="12" key="1">
    <citation type="journal article" date="2012" name="Science">
        <title>The Paleozoic origin of enzymatic lignin decomposition reconstructed from 31 fungal genomes.</title>
        <authorList>
            <person name="Floudas D."/>
            <person name="Binder M."/>
            <person name="Riley R."/>
            <person name="Barry K."/>
            <person name="Blanchette R.A."/>
            <person name="Henrissat B."/>
            <person name="Martinez A.T."/>
            <person name="Otillar R."/>
            <person name="Spatafora J.W."/>
            <person name="Yadav J.S."/>
            <person name="Aerts A."/>
            <person name="Benoit I."/>
            <person name="Boyd A."/>
            <person name="Carlson A."/>
            <person name="Copeland A."/>
            <person name="Coutinho P.M."/>
            <person name="de Vries R.P."/>
            <person name="Ferreira P."/>
            <person name="Findley K."/>
            <person name="Foster B."/>
            <person name="Gaskell J."/>
            <person name="Glotzer D."/>
            <person name="Gorecki P."/>
            <person name="Heitman J."/>
            <person name="Hesse C."/>
            <person name="Hori C."/>
            <person name="Igarashi K."/>
            <person name="Jurgens J.A."/>
            <person name="Kallen N."/>
            <person name="Kersten P."/>
            <person name="Kohler A."/>
            <person name="Kuees U."/>
            <person name="Kumar T.K.A."/>
            <person name="Kuo A."/>
            <person name="LaButti K."/>
            <person name="Larrondo L.F."/>
            <person name="Lindquist E."/>
            <person name="Ling A."/>
            <person name="Lombard V."/>
            <person name="Lucas S."/>
            <person name="Lundell T."/>
            <person name="Martin R."/>
            <person name="McLaughlin D.J."/>
            <person name="Morgenstern I."/>
            <person name="Morin E."/>
            <person name="Murat C."/>
            <person name="Nagy L.G."/>
            <person name="Nolan M."/>
            <person name="Ohm R.A."/>
            <person name="Patyshakuliyeva A."/>
            <person name="Rokas A."/>
            <person name="Ruiz-Duenas F.J."/>
            <person name="Sabat G."/>
            <person name="Salamov A."/>
            <person name="Samejima M."/>
            <person name="Schmutz J."/>
            <person name="Slot J.C."/>
            <person name="St John F."/>
            <person name="Stenlid J."/>
            <person name="Sun H."/>
            <person name="Sun S."/>
            <person name="Syed K."/>
            <person name="Tsang A."/>
            <person name="Wiebenga A."/>
            <person name="Young D."/>
            <person name="Pisabarro A."/>
            <person name="Eastwood D.C."/>
            <person name="Martin F."/>
            <person name="Cullen D."/>
            <person name="Grigoriev I.V."/>
            <person name="Hibbett D.S."/>
        </authorList>
    </citation>
    <scope>NUCLEOTIDE SEQUENCE [LARGE SCALE GENOMIC DNA]</scope>
    <source>
        <strain evidence="12">RWD-64-598 SS2</strain>
    </source>
</reference>
<dbReference type="InterPro" id="IPR022357">
    <property type="entry name" value="MIP_CS"/>
</dbReference>
<dbReference type="GO" id="GO:0015254">
    <property type="term" value="F:glycerol channel activity"/>
    <property type="evidence" value="ECO:0007669"/>
    <property type="project" value="TreeGrafter"/>
</dbReference>
<dbReference type="OMA" id="VHIGFTL"/>
<feature type="transmembrane region" description="Helical" evidence="10">
    <location>
        <begin position="169"/>
        <end position="193"/>
    </location>
</feature>
<keyword evidence="3 9" id="KW-0813">Transport</keyword>
<dbReference type="NCBIfam" id="TIGR00861">
    <property type="entry name" value="MIP"/>
    <property type="match status" value="1"/>
</dbReference>
<name>A0A5M3MG24_CONPW</name>
<dbReference type="AlphaFoldDB" id="A0A5M3MG24"/>
<keyword evidence="7 10" id="KW-0472">Membrane</keyword>
<feature type="transmembrane region" description="Helical" evidence="10">
    <location>
        <begin position="7"/>
        <end position="29"/>
    </location>
</feature>
<evidence type="ECO:0000256" key="3">
    <source>
        <dbReference type="ARBA" id="ARBA00022448"/>
    </source>
</evidence>
<sequence>MCIREPAAEFLGTMTLVLFGVGGICQVGLSSSASDFLSINFGIAIGVAVGVWIAGGISGGHINPAVTVALATLRRFPWKKVPIYCVAQLAGAFCGAGIVYANYRDAINAFEGGPAIRTVAKTGSLFATYAADYMSNVGCFFSEFLPSALLMIGILAFIDKRNNAVPPGLLPLALFLIFIGIGLAMGLNTGYAVNPARDLGPRLFTAMVGYGKEVFTFRNQYWLWCPVIAPMVGCIAGGVVYDALIYTGSDSVINTPDATVREQHTHTCAAMRDKLATGVDMV</sequence>
<keyword evidence="6 10" id="KW-1133">Transmembrane helix</keyword>
<accession>A0A5M3MG24</accession>
<feature type="transmembrane region" description="Helical" evidence="10">
    <location>
        <begin position="133"/>
        <end position="157"/>
    </location>
</feature>
<comment type="similarity">
    <text evidence="2 9">Belongs to the MIP/aquaporin (TC 1.A.8) family.</text>
</comment>
<keyword evidence="5" id="KW-0677">Repeat</keyword>
<feature type="transmembrane region" description="Helical" evidence="10">
    <location>
        <begin position="81"/>
        <end position="103"/>
    </location>
</feature>
<dbReference type="SUPFAM" id="SSF81338">
    <property type="entry name" value="Aquaporin-like"/>
    <property type="match status" value="1"/>
</dbReference>
<organism evidence="11 12">
    <name type="scientific">Coniophora puteana (strain RWD-64-598)</name>
    <name type="common">Brown rot fungus</name>
    <dbReference type="NCBI Taxonomy" id="741705"/>
    <lineage>
        <taxon>Eukaryota</taxon>
        <taxon>Fungi</taxon>
        <taxon>Dikarya</taxon>
        <taxon>Basidiomycota</taxon>
        <taxon>Agaricomycotina</taxon>
        <taxon>Agaricomycetes</taxon>
        <taxon>Agaricomycetidae</taxon>
        <taxon>Boletales</taxon>
        <taxon>Coniophorineae</taxon>
        <taxon>Coniophoraceae</taxon>
        <taxon>Coniophora</taxon>
    </lineage>
</organism>
<evidence type="ECO:0000256" key="4">
    <source>
        <dbReference type="ARBA" id="ARBA00022692"/>
    </source>
</evidence>
<evidence type="ECO:0000256" key="1">
    <source>
        <dbReference type="ARBA" id="ARBA00004141"/>
    </source>
</evidence>
<comment type="catalytic activity">
    <reaction evidence="8">
        <text>H2O(in) = H2O(out)</text>
        <dbReference type="Rhea" id="RHEA:29667"/>
        <dbReference type="ChEBI" id="CHEBI:15377"/>
    </reaction>
</comment>
<keyword evidence="4 9" id="KW-0812">Transmembrane</keyword>
<protein>
    <submittedName>
        <fullName evidence="11">Aquaporin</fullName>
    </submittedName>
</protein>
<evidence type="ECO:0000256" key="7">
    <source>
        <dbReference type="ARBA" id="ARBA00023136"/>
    </source>
</evidence>
<evidence type="ECO:0000256" key="8">
    <source>
        <dbReference type="ARBA" id="ARBA00034651"/>
    </source>
</evidence>
<proteinExistence type="inferred from homology"/>
<dbReference type="InterPro" id="IPR000425">
    <property type="entry name" value="MIP"/>
</dbReference>
<keyword evidence="12" id="KW-1185">Reference proteome</keyword>
<dbReference type="PRINTS" id="PR02019">
    <property type="entry name" value="AQUAPORIN7"/>
</dbReference>
<feature type="transmembrane region" description="Helical" evidence="10">
    <location>
        <begin position="41"/>
        <end position="60"/>
    </location>
</feature>
<evidence type="ECO:0000256" key="9">
    <source>
        <dbReference type="RuleBase" id="RU000477"/>
    </source>
</evidence>
<comment type="caution">
    <text evidence="11">The sequence shown here is derived from an EMBL/GenBank/DDBJ whole genome shotgun (WGS) entry which is preliminary data.</text>
</comment>
<dbReference type="RefSeq" id="XP_007771279.1">
    <property type="nucleotide sequence ID" value="XM_007773089.1"/>
</dbReference>
<dbReference type="PANTHER" id="PTHR43829:SF9">
    <property type="entry name" value="AQUAPORIN-9"/>
    <property type="match status" value="1"/>
</dbReference>
<dbReference type="EMBL" id="JH711582">
    <property type="protein sequence ID" value="EIW78198.1"/>
    <property type="molecule type" value="Genomic_DNA"/>
</dbReference>
<dbReference type="Gene3D" id="1.20.1080.10">
    <property type="entry name" value="Glycerol uptake facilitator protein"/>
    <property type="match status" value="1"/>
</dbReference>
<evidence type="ECO:0000256" key="10">
    <source>
        <dbReference type="SAM" id="Phobius"/>
    </source>
</evidence>
<evidence type="ECO:0000256" key="2">
    <source>
        <dbReference type="ARBA" id="ARBA00006175"/>
    </source>
</evidence>
<evidence type="ECO:0000256" key="5">
    <source>
        <dbReference type="ARBA" id="ARBA00022737"/>
    </source>
</evidence>
<dbReference type="GeneID" id="19200082"/>